<feature type="transmembrane region" description="Helical" evidence="1">
    <location>
        <begin position="59"/>
        <end position="83"/>
    </location>
</feature>
<evidence type="ECO:0008006" key="4">
    <source>
        <dbReference type="Google" id="ProtNLM"/>
    </source>
</evidence>
<keyword evidence="1" id="KW-0472">Membrane</keyword>
<dbReference type="GO" id="GO:0005886">
    <property type="term" value="C:plasma membrane"/>
    <property type="evidence" value="ECO:0007669"/>
    <property type="project" value="TreeGrafter"/>
</dbReference>
<keyword evidence="1" id="KW-1133">Transmembrane helix</keyword>
<evidence type="ECO:0000313" key="2">
    <source>
        <dbReference type="EMBL" id="EFI35757.1"/>
    </source>
</evidence>
<feature type="transmembrane region" description="Helical" evidence="1">
    <location>
        <begin position="25"/>
        <end position="47"/>
    </location>
</feature>
<evidence type="ECO:0000313" key="3">
    <source>
        <dbReference type="Proteomes" id="UP000005496"/>
    </source>
</evidence>
<keyword evidence="1" id="KW-0812">Transmembrane</keyword>
<sequence>MQPPPSPDSMDKEKFRRLVVNRWKVSLSLTAIMMLAYFGFILVLAYAPHLLSVKIGEHMTLGIPVGIFVIVLAFILTGIYVFWSNSYYDKSVQEILQSMRRK</sequence>
<proteinExistence type="predicted"/>
<organism evidence="2 3">
    <name type="scientific">Desulfonatronospira thiodismutans ASO3-1</name>
    <dbReference type="NCBI Taxonomy" id="555779"/>
    <lineage>
        <taxon>Bacteria</taxon>
        <taxon>Pseudomonadati</taxon>
        <taxon>Thermodesulfobacteriota</taxon>
        <taxon>Desulfovibrionia</taxon>
        <taxon>Desulfovibrionales</taxon>
        <taxon>Desulfonatronovibrionaceae</taxon>
        <taxon>Desulfonatronospira</taxon>
    </lineage>
</organism>
<dbReference type="eggNOG" id="COG3162">
    <property type="taxonomic scope" value="Bacteria"/>
</dbReference>
<dbReference type="EMBL" id="ACJN02000001">
    <property type="protein sequence ID" value="EFI35757.1"/>
    <property type="molecule type" value="Genomic_DNA"/>
</dbReference>
<dbReference type="PANTHER" id="PTHR38598:SF1">
    <property type="entry name" value="INNER MEMBRANE PROTEIN YJCH"/>
    <property type="match status" value="1"/>
</dbReference>
<protein>
    <recommendedName>
        <fullName evidence="4">DUF485 domain-containing protein</fullName>
    </recommendedName>
</protein>
<gene>
    <name evidence="2" type="ORF">Dthio_PD3187</name>
</gene>
<dbReference type="AlphaFoldDB" id="D6SM46"/>
<name>D6SM46_9BACT</name>
<dbReference type="Proteomes" id="UP000005496">
    <property type="component" value="Unassembled WGS sequence"/>
</dbReference>
<accession>D6SM46</accession>
<dbReference type="Pfam" id="PF04341">
    <property type="entry name" value="DUF485"/>
    <property type="match status" value="1"/>
</dbReference>
<dbReference type="RefSeq" id="WP_008868886.1">
    <property type="nucleotide sequence ID" value="NZ_ACJN02000001.1"/>
</dbReference>
<dbReference type="PANTHER" id="PTHR38598">
    <property type="entry name" value="INNER MEMBRANE PROTEIN YJCH"/>
    <property type="match status" value="1"/>
</dbReference>
<comment type="caution">
    <text evidence="2">The sequence shown here is derived from an EMBL/GenBank/DDBJ whole genome shotgun (WGS) entry which is preliminary data.</text>
</comment>
<reference evidence="2" key="1">
    <citation type="submission" date="2010-05" db="EMBL/GenBank/DDBJ databases">
        <title>The draft genome of Desulfonatronospira thiodismutans ASO3-1.</title>
        <authorList>
            <consortium name="US DOE Joint Genome Institute (JGI-PGF)"/>
            <person name="Lucas S."/>
            <person name="Copeland A."/>
            <person name="Lapidus A."/>
            <person name="Cheng J.-F."/>
            <person name="Bruce D."/>
            <person name="Goodwin L."/>
            <person name="Pitluck S."/>
            <person name="Chertkov O."/>
            <person name="Brettin T."/>
            <person name="Detter J.C."/>
            <person name="Han C."/>
            <person name="Land M.L."/>
            <person name="Hauser L."/>
            <person name="Kyrpides N."/>
            <person name="Mikhailova N."/>
            <person name="Muyzer G."/>
            <person name="Woyke T."/>
        </authorList>
    </citation>
    <scope>NUCLEOTIDE SEQUENCE [LARGE SCALE GENOMIC DNA]</scope>
    <source>
        <strain evidence="2">ASO3-1</strain>
    </source>
</reference>
<keyword evidence="3" id="KW-1185">Reference proteome</keyword>
<evidence type="ECO:0000256" key="1">
    <source>
        <dbReference type="SAM" id="Phobius"/>
    </source>
</evidence>
<dbReference type="InterPro" id="IPR052959">
    <property type="entry name" value="Inner_membrane_assoc"/>
</dbReference>
<dbReference type="InterPro" id="IPR007436">
    <property type="entry name" value="DUF485"/>
</dbReference>
<dbReference type="OrthoDB" id="9799991at2"/>